<name>A0A2G8JXD4_STIJA</name>
<dbReference type="PANTHER" id="PTHR47191">
    <property type="entry name" value="OS05G0170800 PROTEIN"/>
    <property type="match status" value="1"/>
</dbReference>
<dbReference type="STRING" id="307972.A0A2G8JXD4"/>
<dbReference type="EMBL" id="MRZV01001127">
    <property type="protein sequence ID" value="PIK40403.1"/>
    <property type="molecule type" value="Genomic_DNA"/>
</dbReference>
<proteinExistence type="predicted"/>
<accession>A0A2G8JXD4</accession>
<dbReference type="InterPro" id="IPR007474">
    <property type="entry name" value="ApaG_domain"/>
</dbReference>
<evidence type="ECO:0000259" key="1">
    <source>
        <dbReference type="PROSITE" id="PS51087"/>
    </source>
</evidence>
<dbReference type="InterPro" id="IPR050718">
    <property type="entry name" value="ApaG-like"/>
</dbReference>
<dbReference type="AlphaFoldDB" id="A0A2G8JXD4"/>
<dbReference type="PANTHER" id="PTHR47191:SF2">
    <property type="entry name" value="OS05G0170800 PROTEIN"/>
    <property type="match status" value="1"/>
</dbReference>
<dbReference type="SUPFAM" id="SSF110069">
    <property type="entry name" value="ApaG-like"/>
    <property type="match status" value="1"/>
</dbReference>
<comment type="caution">
    <text evidence="2">The sequence shown here is derived from an EMBL/GenBank/DDBJ whole genome shotgun (WGS) entry which is preliminary data.</text>
</comment>
<sequence>MARVAPTFLYAENFIKWLESLANWLEDRELMVDEGRISQFVHEPDCWEETEKVRVSVATALVPEFSSLIISDVKLMHAYQITMSMDDCTLPKYNCTLQKRHWEITEYNEESNQPIQEVDGPGVIGKHPTMQPGEKFTYASWTPLSTKNGYMTGWFTFRNNQVNSLQVKKKTKVKLLNIKGTKQKQLHFRKHERDQMEKLTLDGKLEL</sequence>
<feature type="domain" description="ApaG" evidence="1">
    <location>
        <begin position="47"/>
        <end position="187"/>
    </location>
</feature>
<dbReference type="OrthoDB" id="2305498at2759"/>
<dbReference type="Proteomes" id="UP000230750">
    <property type="component" value="Unassembled WGS sequence"/>
</dbReference>
<dbReference type="InterPro" id="IPR036767">
    <property type="entry name" value="ApaG_sf"/>
</dbReference>
<dbReference type="Pfam" id="PF04379">
    <property type="entry name" value="DUF525"/>
    <property type="match status" value="1"/>
</dbReference>
<evidence type="ECO:0000313" key="3">
    <source>
        <dbReference type="Proteomes" id="UP000230750"/>
    </source>
</evidence>
<protein>
    <submittedName>
        <fullName evidence="2">Putative F-box only protein 3-like</fullName>
    </submittedName>
</protein>
<gene>
    <name evidence="2" type="ORF">BSL78_22756</name>
</gene>
<reference evidence="2 3" key="1">
    <citation type="journal article" date="2017" name="PLoS Biol.">
        <title>The sea cucumber genome provides insights into morphological evolution and visceral regeneration.</title>
        <authorList>
            <person name="Zhang X."/>
            <person name="Sun L."/>
            <person name="Yuan J."/>
            <person name="Sun Y."/>
            <person name="Gao Y."/>
            <person name="Zhang L."/>
            <person name="Li S."/>
            <person name="Dai H."/>
            <person name="Hamel J.F."/>
            <person name="Liu C."/>
            <person name="Yu Y."/>
            <person name="Liu S."/>
            <person name="Lin W."/>
            <person name="Guo K."/>
            <person name="Jin S."/>
            <person name="Xu P."/>
            <person name="Storey K.B."/>
            <person name="Huan P."/>
            <person name="Zhang T."/>
            <person name="Zhou Y."/>
            <person name="Zhang J."/>
            <person name="Lin C."/>
            <person name="Li X."/>
            <person name="Xing L."/>
            <person name="Huo D."/>
            <person name="Sun M."/>
            <person name="Wang L."/>
            <person name="Mercier A."/>
            <person name="Li F."/>
            <person name="Yang H."/>
            <person name="Xiang J."/>
        </authorList>
    </citation>
    <scope>NUCLEOTIDE SEQUENCE [LARGE SCALE GENOMIC DNA]</scope>
    <source>
        <strain evidence="2">Shaxun</strain>
        <tissue evidence="2">Muscle</tissue>
    </source>
</reference>
<dbReference type="PROSITE" id="PS51087">
    <property type="entry name" value="APAG"/>
    <property type="match status" value="1"/>
</dbReference>
<evidence type="ECO:0000313" key="2">
    <source>
        <dbReference type="EMBL" id="PIK40403.1"/>
    </source>
</evidence>
<organism evidence="2 3">
    <name type="scientific">Stichopus japonicus</name>
    <name type="common">Sea cucumber</name>
    <dbReference type="NCBI Taxonomy" id="307972"/>
    <lineage>
        <taxon>Eukaryota</taxon>
        <taxon>Metazoa</taxon>
        <taxon>Echinodermata</taxon>
        <taxon>Eleutherozoa</taxon>
        <taxon>Echinozoa</taxon>
        <taxon>Holothuroidea</taxon>
        <taxon>Aspidochirotacea</taxon>
        <taxon>Aspidochirotida</taxon>
        <taxon>Stichopodidae</taxon>
        <taxon>Apostichopus</taxon>
    </lineage>
</organism>
<keyword evidence="3" id="KW-1185">Reference proteome</keyword>
<dbReference type="Gene3D" id="2.60.40.1470">
    <property type="entry name" value="ApaG domain"/>
    <property type="match status" value="1"/>
</dbReference>